<dbReference type="EMBL" id="JWZT01002014">
    <property type="protein sequence ID" value="KII70592.1"/>
    <property type="molecule type" value="Genomic_DNA"/>
</dbReference>
<evidence type="ECO:0000313" key="2">
    <source>
        <dbReference type="Proteomes" id="UP000031668"/>
    </source>
</evidence>
<name>A0A0C2N9K6_THEKT</name>
<evidence type="ECO:0000313" key="1">
    <source>
        <dbReference type="EMBL" id="KII70592.1"/>
    </source>
</evidence>
<sequence>METKEVYEINPLFKETLIVGDLPENGAFQDDVIAHSADIIKITITGNGVSYDDYFDVYCHFNNVVDMAMELFEVAQSTCPCIQCSYVNLKPLIEKLPETNLGLQKVTTKGFSYPIETCSFGDKILLFCENHCKTLH</sequence>
<dbReference type="Proteomes" id="UP000031668">
    <property type="component" value="Unassembled WGS sequence"/>
</dbReference>
<protein>
    <submittedName>
        <fullName evidence="1">Uncharacterized protein</fullName>
    </submittedName>
</protein>
<accession>A0A0C2N9K6</accession>
<organism evidence="1 2">
    <name type="scientific">Thelohanellus kitauei</name>
    <name type="common">Myxosporean</name>
    <dbReference type="NCBI Taxonomy" id="669202"/>
    <lineage>
        <taxon>Eukaryota</taxon>
        <taxon>Metazoa</taxon>
        <taxon>Cnidaria</taxon>
        <taxon>Myxozoa</taxon>
        <taxon>Myxosporea</taxon>
        <taxon>Bivalvulida</taxon>
        <taxon>Platysporina</taxon>
        <taxon>Myxobolidae</taxon>
        <taxon>Thelohanellus</taxon>
    </lineage>
</organism>
<gene>
    <name evidence="1" type="ORF">RF11_14555</name>
</gene>
<dbReference type="AlphaFoldDB" id="A0A0C2N9K6"/>
<reference evidence="1 2" key="1">
    <citation type="journal article" date="2014" name="Genome Biol. Evol.">
        <title>The genome of the myxosporean Thelohanellus kitauei shows adaptations to nutrient acquisition within its fish host.</title>
        <authorList>
            <person name="Yang Y."/>
            <person name="Xiong J."/>
            <person name="Zhou Z."/>
            <person name="Huo F."/>
            <person name="Miao W."/>
            <person name="Ran C."/>
            <person name="Liu Y."/>
            <person name="Zhang J."/>
            <person name="Feng J."/>
            <person name="Wang M."/>
            <person name="Wang M."/>
            <person name="Wang L."/>
            <person name="Yao B."/>
        </authorList>
    </citation>
    <scope>NUCLEOTIDE SEQUENCE [LARGE SCALE GENOMIC DNA]</scope>
    <source>
        <strain evidence="1">Wuqing</strain>
    </source>
</reference>
<comment type="caution">
    <text evidence="1">The sequence shown here is derived from an EMBL/GenBank/DDBJ whole genome shotgun (WGS) entry which is preliminary data.</text>
</comment>
<keyword evidence="2" id="KW-1185">Reference proteome</keyword>
<proteinExistence type="predicted"/>